<protein>
    <submittedName>
        <fullName evidence="2">Isochorismatase</fullName>
    </submittedName>
</protein>
<dbReference type="InterPro" id="IPR036380">
    <property type="entry name" value="Isochorismatase-like_sf"/>
</dbReference>
<dbReference type="PANTHER" id="PTHR14119">
    <property type="entry name" value="HYDROLASE"/>
    <property type="match status" value="1"/>
</dbReference>
<proteinExistence type="predicted"/>
<dbReference type="PANTHER" id="PTHR14119:SF3">
    <property type="entry name" value="ISOCHORISMATASE DOMAIN-CONTAINING PROTEIN 2"/>
    <property type="match status" value="1"/>
</dbReference>
<feature type="domain" description="Isochorismatase-like" evidence="1">
    <location>
        <begin position="19"/>
        <end position="172"/>
    </location>
</feature>
<evidence type="ECO:0000259" key="1">
    <source>
        <dbReference type="Pfam" id="PF00857"/>
    </source>
</evidence>
<dbReference type="InterPro" id="IPR000868">
    <property type="entry name" value="Isochorismatase-like_dom"/>
</dbReference>
<dbReference type="Pfam" id="PF00857">
    <property type="entry name" value="Isochorismatase"/>
    <property type="match status" value="1"/>
</dbReference>
<accession>A0A650EM27</accession>
<dbReference type="EMBL" id="MN577568">
    <property type="protein sequence ID" value="QGT50188.1"/>
    <property type="molecule type" value="Genomic_DNA"/>
</dbReference>
<gene>
    <name evidence="2" type="ORF">Helico6505_0200</name>
</gene>
<dbReference type="InterPro" id="IPR050993">
    <property type="entry name" value="Isochorismatase_domain"/>
</dbReference>
<evidence type="ECO:0000313" key="2">
    <source>
        <dbReference type="EMBL" id="QGT50188.1"/>
    </source>
</evidence>
<sequence>MPNLSNIASIPLLSPKDCVLVCIDVQEKLLPAMQHHEKVIKYSNMLLHTASLLDMPLLVTEQYPKGLGHTHSAINLPQDACVIEKTTFSVFGEERFNQALAKLSELSESAPKTLIFFGIEAHICVLQSLLDARRLGIDSILVADASSSRFKPHYKLALRELAICGVRILSTESLLFMFLKDAKSPHFKAISALVK</sequence>
<organism evidence="2">
    <name type="scientific">uncultured Helicobacter sp</name>
    <dbReference type="NCBI Taxonomy" id="175537"/>
    <lineage>
        <taxon>Bacteria</taxon>
        <taxon>Pseudomonadati</taxon>
        <taxon>Campylobacterota</taxon>
        <taxon>Epsilonproteobacteria</taxon>
        <taxon>Campylobacterales</taxon>
        <taxon>Helicobacteraceae</taxon>
        <taxon>Helicobacter</taxon>
        <taxon>environmental samples</taxon>
    </lineage>
</organism>
<reference evidence="2" key="1">
    <citation type="journal article" date="2020" name="J. ISSAAS">
        <title>Lactobacilli and other gastrointestinal microbiota of Peromyscus leucopus, reservoir host for agents of Lyme disease and other zoonoses in North America.</title>
        <authorList>
            <person name="Milovic A."/>
            <person name="Bassam K."/>
            <person name="Shao H."/>
            <person name="Chatzistamou I."/>
            <person name="Tufts D.M."/>
            <person name="Diuk-Wasser M."/>
            <person name="Barbour A.G."/>
        </authorList>
    </citation>
    <scope>NUCLEOTIDE SEQUENCE</scope>
    <source>
        <strain evidence="2">LL4</strain>
    </source>
</reference>
<dbReference type="AlphaFoldDB" id="A0A650EM27"/>
<dbReference type="Gene3D" id="3.40.50.850">
    <property type="entry name" value="Isochorismatase-like"/>
    <property type="match status" value="1"/>
</dbReference>
<name>A0A650EM27_9HELI</name>
<dbReference type="SUPFAM" id="SSF52499">
    <property type="entry name" value="Isochorismatase-like hydrolases"/>
    <property type="match status" value="1"/>
</dbReference>